<proteinExistence type="inferred from homology"/>
<reference evidence="9 10" key="1">
    <citation type="submission" date="2019-02" db="EMBL/GenBank/DDBJ databases">
        <title>Isolation and identification of novel species under the genus Muribaculum.</title>
        <authorList>
            <person name="Miyake S."/>
            <person name="Ding Y."/>
            <person name="Low A."/>
            <person name="Soh M."/>
            <person name="Seedorf H."/>
        </authorList>
    </citation>
    <scope>NUCLEOTIDE SEQUENCE [LARGE SCALE GENOMIC DNA]</scope>
    <source>
        <strain evidence="9 10">TLL-A4</strain>
    </source>
</reference>
<dbReference type="AlphaFoldDB" id="A0A4P7VB92"/>
<dbReference type="Gene3D" id="1.25.40.390">
    <property type="match status" value="1"/>
</dbReference>
<dbReference type="GO" id="GO:0009279">
    <property type="term" value="C:cell outer membrane"/>
    <property type="evidence" value="ECO:0007669"/>
    <property type="project" value="UniProtKB-SubCell"/>
</dbReference>
<evidence type="ECO:0000256" key="3">
    <source>
        <dbReference type="ARBA" id="ARBA00022729"/>
    </source>
</evidence>
<dbReference type="InterPro" id="IPR033985">
    <property type="entry name" value="SusD-like_N"/>
</dbReference>
<evidence type="ECO:0000259" key="8">
    <source>
        <dbReference type="Pfam" id="PF14322"/>
    </source>
</evidence>
<dbReference type="EMBL" id="CP039393">
    <property type="protein sequence ID" value="QCD34680.1"/>
    <property type="molecule type" value="Genomic_DNA"/>
</dbReference>
<feature type="domain" description="SusD-like N-terminal" evidence="8">
    <location>
        <begin position="80"/>
        <end position="250"/>
    </location>
</feature>
<keyword evidence="10" id="KW-1185">Reference proteome</keyword>
<dbReference type="SUPFAM" id="SSF48452">
    <property type="entry name" value="TPR-like"/>
    <property type="match status" value="1"/>
</dbReference>
<dbReference type="Proteomes" id="UP000297031">
    <property type="component" value="Chromosome"/>
</dbReference>
<dbReference type="OrthoDB" id="1100079at2"/>
<feature type="chain" id="PRO_5020899253" evidence="6">
    <location>
        <begin position="26"/>
        <end position="590"/>
    </location>
</feature>
<evidence type="ECO:0000313" key="9">
    <source>
        <dbReference type="EMBL" id="QCD34680.1"/>
    </source>
</evidence>
<evidence type="ECO:0000313" key="10">
    <source>
        <dbReference type="Proteomes" id="UP000297031"/>
    </source>
</evidence>
<dbReference type="Pfam" id="PF07980">
    <property type="entry name" value="SusD_RagB"/>
    <property type="match status" value="1"/>
</dbReference>
<name>A0A4P7VB92_9BACT</name>
<dbReference type="Pfam" id="PF14322">
    <property type="entry name" value="SusD-like_3"/>
    <property type="match status" value="1"/>
</dbReference>
<feature type="signal peptide" evidence="6">
    <location>
        <begin position="1"/>
        <end position="25"/>
    </location>
</feature>
<keyword evidence="5" id="KW-0998">Cell outer membrane</keyword>
<organism evidence="9 10">
    <name type="scientific">Muribaculum gordoncarteri</name>
    <dbReference type="NCBI Taxonomy" id="2530390"/>
    <lineage>
        <taxon>Bacteria</taxon>
        <taxon>Pseudomonadati</taxon>
        <taxon>Bacteroidota</taxon>
        <taxon>Bacteroidia</taxon>
        <taxon>Bacteroidales</taxon>
        <taxon>Muribaculaceae</taxon>
        <taxon>Muribaculum</taxon>
    </lineage>
</organism>
<evidence type="ECO:0000259" key="7">
    <source>
        <dbReference type="Pfam" id="PF07980"/>
    </source>
</evidence>
<dbReference type="InterPro" id="IPR012944">
    <property type="entry name" value="SusD_RagB_dom"/>
</dbReference>
<feature type="domain" description="RagB/SusD" evidence="7">
    <location>
        <begin position="409"/>
        <end position="573"/>
    </location>
</feature>
<accession>A0A4P7VB92</accession>
<protein>
    <submittedName>
        <fullName evidence="9">RagB/SusD family nutrient uptake outer membrane protein</fullName>
    </submittedName>
</protein>
<sequence length="590" mass="66582">MINMKRYLKLIISAGLLGVSMTSCLEETFPTDGATSGQLESADKSAFNAAIASYMNTMSLYGDGGDASDAGFSSFIIWRDAMTADFAIVNTGYDYFSYYNQQLYIGNDGISATFWQRYYYLIQKCNNLLSISDLDPDGFDALYVGNALSYRAMAYMDLARMFEFKRTGVASLDEEAASRGIYGLTVPIVTENTTERESRDNPRAPFYKMYRFIMDDLNLAEACLADVHSVAAKNDASLGVVYGLKARLWLEMGSRFERYAEDLNTLISHEADEDLADFDKLGITTANDCFAHAAEYARKAINEGYSPLSESQWFDPNSGFNTPNNSWLWANIISTNDIAATSGEWQSFVSFQCIEANWGIAVYLDEINYAHGWMIDARLYSRIDEGDWRKTTWIDPEDAGASNAFTTKYSRGTNLSYDEWRNYQGYVGIKYHPANGERNTSTLGNAVSIPLMRIEEMYLIEAEATAHTSGVGAGKQLLESFMNTYRMSVGASYTCKAGDMESFTDELFKQKRVEFWGEGLVYWDYRRLELPIERGYPGSNHAHQYWFNSYPNHVAPWTNFYIPDHERDLNKGVILNPDPSQAIPLWEGGN</sequence>
<dbReference type="PROSITE" id="PS51257">
    <property type="entry name" value="PROKAR_LIPOPROTEIN"/>
    <property type="match status" value="1"/>
</dbReference>
<evidence type="ECO:0000256" key="4">
    <source>
        <dbReference type="ARBA" id="ARBA00023136"/>
    </source>
</evidence>
<evidence type="ECO:0000256" key="1">
    <source>
        <dbReference type="ARBA" id="ARBA00004442"/>
    </source>
</evidence>
<comment type="similarity">
    <text evidence="2">Belongs to the SusD family.</text>
</comment>
<dbReference type="InterPro" id="IPR011990">
    <property type="entry name" value="TPR-like_helical_dom_sf"/>
</dbReference>
<evidence type="ECO:0000256" key="5">
    <source>
        <dbReference type="ARBA" id="ARBA00023237"/>
    </source>
</evidence>
<evidence type="ECO:0000256" key="2">
    <source>
        <dbReference type="ARBA" id="ARBA00006275"/>
    </source>
</evidence>
<keyword evidence="3 6" id="KW-0732">Signal</keyword>
<gene>
    <name evidence="9" type="ORF">E7746_01720</name>
</gene>
<dbReference type="KEGG" id="mgod:E7746_01720"/>
<comment type="subcellular location">
    <subcellularLocation>
        <location evidence="1">Cell outer membrane</location>
    </subcellularLocation>
</comment>
<evidence type="ECO:0000256" key="6">
    <source>
        <dbReference type="SAM" id="SignalP"/>
    </source>
</evidence>
<keyword evidence="4" id="KW-0472">Membrane</keyword>